<dbReference type="EMBL" id="CP101118">
    <property type="protein sequence ID" value="WZF88400.1"/>
    <property type="molecule type" value="Genomic_DNA"/>
</dbReference>
<dbReference type="PANTHER" id="PTHR30537:SF35">
    <property type="entry name" value="TRANSCRIPTIONAL REGULATORY PROTEIN"/>
    <property type="match status" value="1"/>
</dbReference>
<comment type="similarity">
    <text evidence="1">Belongs to the LysR transcriptional regulatory family.</text>
</comment>
<dbReference type="SUPFAM" id="SSF53850">
    <property type="entry name" value="Periplasmic binding protein-like II"/>
    <property type="match status" value="1"/>
</dbReference>
<evidence type="ECO:0000313" key="6">
    <source>
        <dbReference type="EMBL" id="WZF88400.1"/>
    </source>
</evidence>
<dbReference type="RefSeq" id="WP_341581496.1">
    <property type="nucleotide sequence ID" value="NZ_CP101118.1"/>
</dbReference>
<dbReference type="Pfam" id="PF00126">
    <property type="entry name" value="HTH_1"/>
    <property type="match status" value="1"/>
</dbReference>
<evidence type="ECO:0000256" key="3">
    <source>
        <dbReference type="ARBA" id="ARBA00023125"/>
    </source>
</evidence>
<dbReference type="InterPro" id="IPR000847">
    <property type="entry name" value="LysR_HTH_N"/>
</dbReference>
<gene>
    <name evidence="6" type="ORF">NLK58_19150</name>
</gene>
<organism evidence="6 7">
    <name type="scientific">Marinobacter metalliresistant</name>
    <dbReference type="NCBI Taxonomy" id="2961995"/>
    <lineage>
        <taxon>Bacteria</taxon>
        <taxon>Pseudomonadati</taxon>
        <taxon>Pseudomonadota</taxon>
        <taxon>Gammaproteobacteria</taxon>
        <taxon>Pseudomonadales</taxon>
        <taxon>Marinobacteraceae</taxon>
        <taxon>Marinobacter</taxon>
    </lineage>
</organism>
<name>A0ABZ2W1D9_9GAMM</name>
<keyword evidence="4" id="KW-0804">Transcription</keyword>
<dbReference type="SUPFAM" id="SSF46785">
    <property type="entry name" value="Winged helix' DNA-binding domain"/>
    <property type="match status" value="1"/>
</dbReference>
<evidence type="ECO:0000256" key="2">
    <source>
        <dbReference type="ARBA" id="ARBA00023015"/>
    </source>
</evidence>
<evidence type="ECO:0000259" key="5">
    <source>
        <dbReference type="PROSITE" id="PS50931"/>
    </source>
</evidence>
<dbReference type="Gene3D" id="1.10.10.10">
    <property type="entry name" value="Winged helix-like DNA-binding domain superfamily/Winged helix DNA-binding domain"/>
    <property type="match status" value="1"/>
</dbReference>
<evidence type="ECO:0000313" key="7">
    <source>
        <dbReference type="Proteomes" id="UP001475781"/>
    </source>
</evidence>
<sequence>MDRLLEMQTFCAVVEAGSFVAASDALGMSRAAVSRYLGELESRLGIRLLHRTTRRLSLTGEGEVFYVRCRELLAGVEEAEAEITSRSDVARGLLRINAPVSFGISHLAPLWGEFHARYPDVALSIDLSDRLVDIVEEGFDLAIRIATLQSSTLVSRRITSTRLIACASPHYVSAQGSPEAPADLASHRIIGYSNFTTGNDWPFEGPEGATSVRVRPWMQANNGETCCAAAVAGQGVVLQPGFLVQKDLEAGRLVELMPEYRSTELGVYAVYPTRKFVTPKVRALVDYLVSAFPEAL</sequence>
<dbReference type="PROSITE" id="PS50931">
    <property type="entry name" value="HTH_LYSR"/>
    <property type="match status" value="1"/>
</dbReference>
<keyword evidence="2" id="KW-0805">Transcription regulation</keyword>
<dbReference type="InterPro" id="IPR005119">
    <property type="entry name" value="LysR_subst-bd"/>
</dbReference>
<feature type="domain" description="HTH lysR-type" evidence="5">
    <location>
        <begin position="1"/>
        <end position="59"/>
    </location>
</feature>
<evidence type="ECO:0000256" key="1">
    <source>
        <dbReference type="ARBA" id="ARBA00009437"/>
    </source>
</evidence>
<keyword evidence="3" id="KW-0238">DNA-binding</keyword>
<dbReference type="InterPro" id="IPR058163">
    <property type="entry name" value="LysR-type_TF_proteobact-type"/>
</dbReference>
<dbReference type="Proteomes" id="UP001475781">
    <property type="component" value="Chromosome"/>
</dbReference>
<dbReference type="CDD" id="cd08422">
    <property type="entry name" value="PBP2_CrgA_like"/>
    <property type="match status" value="1"/>
</dbReference>
<reference evidence="6 7" key="1">
    <citation type="submission" date="2022-07" db="EMBL/GenBank/DDBJ databases">
        <title>A copper resistant bacterium isolated from sediment samples of deep sea hydrothermal areas.</title>
        <authorList>
            <person name="Zeng X."/>
        </authorList>
    </citation>
    <scope>NUCLEOTIDE SEQUENCE [LARGE SCALE GENOMIC DNA]</scope>
    <source>
        <strain evidence="7">CuT 6</strain>
    </source>
</reference>
<proteinExistence type="inferred from homology"/>
<dbReference type="InterPro" id="IPR036390">
    <property type="entry name" value="WH_DNA-bd_sf"/>
</dbReference>
<protein>
    <submittedName>
        <fullName evidence="6">LysR family transcriptional regulator</fullName>
    </submittedName>
</protein>
<dbReference type="InterPro" id="IPR036388">
    <property type="entry name" value="WH-like_DNA-bd_sf"/>
</dbReference>
<evidence type="ECO:0000256" key="4">
    <source>
        <dbReference type="ARBA" id="ARBA00023163"/>
    </source>
</evidence>
<accession>A0ABZ2W1D9</accession>
<dbReference type="PANTHER" id="PTHR30537">
    <property type="entry name" value="HTH-TYPE TRANSCRIPTIONAL REGULATOR"/>
    <property type="match status" value="1"/>
</dbReference>
<dbReference type="Gene3D" id="3.40.190.290">
    <property type="match status" value="1"/>
</dbReference>
<keyword evidence="7" id="KW-1185">Reference proteome</keyword>
<dbReference type="Pfam" id="PF03466">
    <property type="entry name" value="LysR_substrate"/>
    <property type="match status" value="1"/>
</dbReference>